<dbReference type="PANTHER" id="PTHR43205:SF7">
    <property type="entry name" value="PROSTAGLANDIN REDUCTASE 1"/>
    <property type="match status" value="1"/>
</dbReference>
<dbReference type="InterPro" id="IPR036291">
    <property type="entry name" value="NAD(P)-bd_dom_sf"/>
</dbReference>
<sequence length="354" mass="37900">MRGNSAFAWANAAWQLSWRTHMADHNLQLVLAERPSGWVEEHHFRLERGPVPEPGEGEVLVRNHWLSLDPYMRGRMSDAKSYAEPVALGAVMVGGTAGEVVVSRDPHFKPGDKVVGMLGWQLYGVAPARALQKVDVTHVPLAAHLGPVGMPGVTAWYGLNAICEPKTGETVVVTAASGAVGSVVGQLAKAKGCRAVGVAGGAEKCRYVAEVLGLDACVDYKAGNLKADLKAALPNGVDCLFENVGGEIFDTLLTCTNAFGRIALCGMIADYNTTDPYCMKNVRTVLINRLKLEGFIVSEHMDQWPAALRELGGLVASGKLQWRESVAQGLEQAPAAFIGMLKGQNFGKQLVKLN</sequence>
<feature type="domain" description="Enoyl reductase (ER)" evidence="2">
    <location>
        <begin position="37"/>
        <end position="351"/>
    </location>
</feature>
<protein>
    <submittedName>
        <fullName evidence="3">Putative conserved oxidoreductase, Zn-dependent and NAD(P)-binding</fullName>
    </submittedName>
</protein>
<proteinExistence type="predicted"/>
<organism evidence="3">
    <name type="scientific">mine drainage metagenome</name>
    <dbReference type="NCBI Taxonomy" id="410659"/>
    <lineage>
        <taxon>unclassified sequences</taxon>
        <taxon>metagenomes</taxon>
        <taxon>ecological metagenomes</taxon>
    </lineage>
</organism>
<dbReference type="InterPro" id="IPR041694">
    <property type="entry name" value="ADH_N_2"/>
</dbReference>
<comment type="caution">
    <text evidence="3">The sequence shown here is derived from an EMBL/GenBank/DDBJ whole genome shotgun (WGS) entry which is preliminary data.</text>
</comment>
<dbReference type="GO" id="GO:0016628">
    <property type="term" value="F:oxidoreductase activity, acting on the CH-CH group of donors, NAD or NADP as acceptor"/>
    <property type="evidence" value="ECO:0007669"/>
    <property type="project" value="InterPro"/>
</dbReference>
<dbReference type="Pfam" id="PF16884">
    <property type="entry name" value="ADH_N_2"/>
    <property type="match status" value="1"/>
</dbReference>
<keyword evidence="1" id="KW-0560">Oxidoreductase</keyword>
<dbReference type="Pfam" id="PF00107">
    <property type="entry name" value="ADH_zinc_N"/>
    <property type="match status" value="1"/>
</dbReference>
<dbReference type="InterPro" id="IPR020843">
    <property type="entry name" value="ER"/>
</dbReference>
<dbReference type="InterPro" id="IPR013149">
    <property type="entry name" value="ADH-like_C"/>
</dbReference>
<evidence type="ECO:0000259" key="2">
    <source>
        <dbReference type="SMART" id="SM00829"/>
    </source>
</evidence>
<dbReference type="SUPFAM" id="SSF50129">
    <property type="entry name" value="GroES-like"/>
    <property type="match status" value="2"/>
</dbReference>
<name>E6PRE3_9ZZZZ</name>
<dbReference type="SMART" id="SM00829">
    <property type="entry name" value="PKS_ER"/>
    <property type="match status" value="1"/>
</dbReference>
<dbReference type="CDD" id="cd05288">
    <property type="entry name" value="PGDH"/>
    <property type="match status" value="1"/>
</dbReference>
<dbReference type="FunFam" id="3.40.50.720:FF:000121">
    <property type="entry name" value="Prostaglandin reductase 2"/>
    <property type="match status" value="1"/>
</dbReference>
<dbReference type="PANTHER" id="PTHR43205">
    <property type="entry name" value="PROSTAGLANDIN REDUCTASE"/>
    <property type="match status" value="1"/>
</dbReference>
<evidence type="ECO:0000256" key="1">
    <source>
        <dbReference type="ARBA" id="ARBA00023002"/>
    </source>
</evidence>
<dbReference type="Gene3D" id="3.40.50.720">
    <property type="entry name" value="NAD(P)-binding Rossmann-like Domain"/>
    <property type="match status" value="1"/>
</dbReference>
<dbReference type="InterPro" id="IPR045010">
    <property type="entry name" value="MDR_fam"/>
</dbReference>
<dbReference type="Gene3D" id="3.90.180.10">
    <property type="entry name" value="Medium-chain alcohol dehydrogenases, catalytic domain"/>
    <property type="match status" value="1"/>
</dbReference>
<gene>
    <name evidence="3" type="primary">yncB</name>
    <name evidence="3" type="ORF">CARN2_2970</name>
</gene>
<dbReference type="AlphaFoldDB" id="E6PRE3"/>
<dbReference type="EMBL" id="CABM01000043">
    <property type="protein sequence ID" value="CBH97498.1"/>
    <property type="molecule type" value="Genomic_DNA"/>
</dbReference>
<reference evidence="3" key="1">
    <citation type="submission" date="2009-10" db="EMBL/GenBank/DDBJ databases">
        <title>Diversity of trophic interactions inside an arsenic-rich microbial ecosystem.</title>
        <authorList>
            <person name="Bertin P.N."/>
            <person name="Heinrich-Salmeron A."/>
            <person name="Pelletier E."/>
            <person name="Goulhen-Chollet F."/>
            <person name="Arsene-Ploetze F."/>
            <person name="Gallien S."/>
            <person name="Calteau A."/>
            <person name="Vallenet D."/>
            <person name="Casiot C."/>
            <person name="Chane-Woon-Ming B."/>
            <person name="Giloteaux L."/>
            <person name="Barakat M."/>
            <person name="Bonnefoy V."/>
            <person name="Bruneel O."/>
            <person name="Chandler M."/>
            <person name="Cleiss J."/>
            <person name="Duran R."/>
            <person name="Elbaz-Poulichet F."/>
            <person name="Fonknechten N."/>
            <person name="Lauga B."/>
            <person name="Mornico D."/>
            <person name="Ortet P."/>
            <person name="Schaeffer C."/>
            <person name="Siguier P."/>
            <person name="Alexander Thil Smith A."/>
            <person name="Van Dorsselaer A."/>
            <person name="Weissenbach J."/>
            <person name="Medigue C."/>
            <person name="Le Paslier D."/>
        </authorList>
    </citation>
    <scope>NUCLEOTIDE SEQUENCE</scope>
</reference>
<dbReference type="InterPro" id="IPR011032">
    <property type="entry name" value="GroES-like_sf"/>
</dbReference>
<accession>E6PRE3</accession>
<dbReference type="SUPFAM" id="SSF51735">
    <property type="entry name" value="NAD(P)-binding Rossmann-fold domains"/>
    <property type="match status" value="1"/>
</dbReference>
<evidence type="ECO:0000313" key="3">
    <source>
        <dbReference type="EMBL" id="CBH97498.1"/>
    </source>
</evidence>